<gene>
    <name evidence="1" type="ORF">A2841_04175</name>
</gene>
<accession>A0A1F6C569</accession>
<evidence type="ECO:0000313" key="2">
    <source>
        <dbReference type="Proteomes" id="UP000178249"/>
    </source>
</evidence>
<comment type="caution">
    <text evidence="1">The sequence shown here is derived from an EMBL/GenBank/DDBJ whole genome shotgun (WGS) entry which is preliminary data.</text>
</comment>
<dbReference type="Gene3D" id="3.40.50.450">
    <property type="match status" value="1"/>
</dbReference>
<name>A0A1F6C569_9BACT</name>
<proteinExistence type="predicted"/>
<sequence>MKTEKTAYICGPLTELPPKNRRKAKRFYESLAGAFWDVTGTSAFVPHQHFDPVKHSRFTPVEVDAVERKRVCECTSLLVVAAIAPSWGGGIEVEMARESNVPVVILCRQKKLGDGRVSRLLRGNPAVIQILSSGSDRAIVDEFRDWLRKNWHDPYADC</sequence>
<organism evidence="1 2">
    <name type="scientific">Candidatus Kaiserbacteria bacterium RIFCSPHIGHO2_01_FULL_48_10</name>
    <dbReference type="NCBI Taxonomy" id="1798476"/>
    <lineage>
        <taxon>Bacteria</taxon>
        <taxon>Candidatus Kaiseribacteriota</taxon>
    </lineage>
</organism>
<dbReference type="Proteomes" id="UP000178249">
    <property type="component" value="Unassembled WGS sequence"/>
</dbReference>
<dbReference type="AlphaFoldDB" id="A0A1F6C569"/>
<reference evidence="1 2" key="1">
    <citation type="journal article" date="2016" name="Nat. Commun.">
        <title>Thousands of microbial genomes shed light on interconnected biogeochemical processes in an aquifer system.</title>
        <authorList>
            <person name="Anantharaman K."/>
            <person name="Brown C.T."/>
            <person name="Hug L.A."/>
            <person name="Sharon I."/>
            <person name="Castelle C.J."/>
            <person name="Probst A.J."/>
            <person name="Thomas B.C."/>
            <person name="Singh A."/>
            <person name="Wilkins M.J."/>
            <person name="Karaoz U."/>
            <person name="Brodie E.L."/>
            <person name="Williams K.H."/>
            <person name="Hubbard S.S."/>
            <person name="Banfield J.F."/>
        </authorList>
    </citation>
    <scope>NUCLEOTIDE SEQUENCE [LARGE SCALE GENOMIC DNA]</scope>
</reference>
<protein>
    <recommendedName>
        <fullName evidence="3">Nucleoside 2-deoxyribosyltransferase</fullName>
    </recommendedName>
</protein>
<evidence type="ECO:0008006" key="3">
    <source>
        <dbReference type="Google" id="ProtNLM"/>
    </source>
</evidence>
<evidence type="ECO:0000313" key="1">
    <source>
        <dbReference type="EMBL" id="OGG44202.1"/>
    </source>
</evidence>
<dbReference type="EMBL" id="MFKP01000016">
    <property type="protein sequence ID" value="OGG44202.1"/>
    <property type="molecule type" value="Genomic_DNA"/>
</dbReference>